<protein>
    <submittedName>
        <fullName evidence="3">Uncharacterized protein</fullName>
    </submittedName>
</protein>
<keyword evidence="2" id="KW-1185">Reference proteome</keyword>
<dbReference type="GeneID" id="54366610"/>
<dbReference type="Proteomes" id="UP000504637">
    <property type="component" value="Unplaced"/>
</dbReference>
<reference evidence="3" key="1">
    <citation type="submission" date="2020-01" db="EMBL/GenBank/DDBJ databases">
        <authorList>
            <consortium name="DOE Joint Genome Institute"/>
            <person name="Haridas S."/>
            <person name="Albert R."/>
            <person name="Binder M."/>
            <person name="Bloem J."/>
            <person name="Labutti K."/>
            <person name="Salamov A."/>
            <person name="Andreopoulos B."/>
            <person name="Baker S.E."/>
            <person name="Barry K."/>
            <person name="Bills G."/>
            <person name="Bluhm B.H."/>
            <person name="Cannon C."/>
            <person name="Castanera R."/>
            <person name="Culley D.E."/>
            <person name="Daum C."/>
            <person name="Ezra D."/>
            <person name="Gonzalez J.B."/>
            <person name="Henrissat B."/>
            <person name="Kuo A."/>
            <person name="Liang C."/>
            <person name="Lipzen A."/>
            <person name="Lutzoni F."/>
            <person name="Magnuson J."/>
            <person name="Mondo S."/>
            <person name="Nolan M."/>
            <person name="Ohm R."/>
            <person name="Pangilinan J."/>
            <person name="Park H.-J."/>
            <person name="Ramirez L."/>
            <person name="Alfaro M."/>
            <person name="Sun H."/>
            <person name="Tritt A."/>
            <person name="Yoshinaga Y."/>
            <person name="Zwiers L.-H."/>
            <person name="Turgeon B.G."/>
            <person name="Goodwin S.B."/>
            <person name="Spatafora J.W."/>
            <person name="Crous P.W."/>
            <person name="Grigoriev I.V."/>
        </authorList>
    </citation>
    <scope>NUCLEOTIDE SEQUENCE</scope>
    <source>
        <strain evidence="3">CBS 342.82</strain>
    </source>
</reference>
<accession>A0A6J3LVU9</accession>
<organism evidence="3">
    <name type="scientific">Dissoconium aciculare CBS 342.82</name>
    <dbReference type="NCBI Taxonomy" id="1314786"/>
    <lineage>
        <taxon>Eukaryota</taxon>
        <taxon>Fungi</taxon>
        <taxon>Dikarya</taxon>
        <taxon>Ascomycota</taxon>
        <taxon>Pezizomycotina</taxon>
        <taxon>Dothideomycetes</taxon>
        <taxon>Dothideomycetidae</taxon>
        <taxon>Mycosphaerellales</taxon>
        <taxon>Dissoconiaceae</taxon>
        <taxon>Dissoconium</taxon>
    </lineage>
</organism>
<reference evidence="3" key="3">
    <citation type="submission" date="2025-08" db="UniProtKB">
        <authorList>
            <consortium name="RefSeq"/>
        </authorList>
    </citation>
    <scope>IDENTIFICATION</scope>
    <source>
        <strain evidence="3">CBS 342.82</strain>
    </source>
</reference>
<sequence>MCTACCKSLQTRSGSGSSSSSSSSSSSIMHFRAELVRQVAMPALERPVHRRTANHMRAKSFFRGPKRVQVLPQNAPLTSLTATKIPWRRHVPLTSRGFCSWFGARQIPMVRPSPAPRPRARFPLGRPAPSLIC</sequence>
<dbReference type="AlphaFoldDB" id="A0A6J3LVU9"/>
<feature type="compositionally biased region" description="Low complexity" evidence="1">
    <location>
        <begin position="121"/>
        <end position="133"/>
    </location>
</feature>
<evidence type="ECO:0000256" key="1">
    <source>
        <dbReference type="SAM" id="MobiDB-lite"/>
    </source>
</evidence>
<dbReference type="RefSeq" id="XP_033456440.1">
    <property type="nucleotide sequence ID" value="XM_033608810.1"/>
</dbReference>
<evidence type="ECO:0000313" key="3">
    <source>
        <dbReference type="RefSeq" id="XP_033456440.1"/>
    </source>
</evidence>
<name>A0A6J3LVU9_9PEZI</name>
<proteinExistence type="predicted"/>
<gene>
    <name evidence="3" type="ORF">K489DRAFT_65748</name>
</gene>
<reference evidence="3" key="2">
    <citation type="submission" date="2020-04" db="EMBL/GenBank/DDBJ databases">
        <authorList>
            <consortium name="NCBI Genome Project"/>
        </authorList>
    </citation>
    <scope>NUCLEOTIDE SEQUENCE</scope>
    <source>
        <strain evidence="3">CBS 342.82</strain>
    </source>
</reference>
<evidence type="ECO:0000313" key="2">
    <source>
        <dbReference type="Proteomes" id="UP000504637"/>
    </source>
</evidence>
<feature type="region of interest" description="Disordered" evidence="1">
    <location>
        <begin position="112"/>
        <end position="133"/>
    </location>
</feature>